<dbReference type="PANTHER" id="PTHR11487:SF0">
    <property type="entry name" value="S-ACYL FATTY ACID SYNTHASE THIOESTERASE, MEDIUM CHAIN"/>
    <property type="match status" value="1"/>
</dbReference>
<dbReference type="Pfam" id="PF00975">
    <property type="entry name" value="Thioesterase"/>
    <property type="match status" value="1"/>
</dbReference>
<dbReference type="GO" id="GO:0008610">
    <property type="term" value="P:lipid biosynthetic process"/>
    <property type="evidence" value="ECO:0007669"/>
    <property type="project" value="TreeGrafter"/>
</dbReference>
<comment type="caution">
    <text evidence="4">The sequence shown here is derived from an EMBL/GenBank/DDBJ whole genome shotgun (WGS) entry which is preliminary data.</text>
</comment>
<dbReference type="Gene3D" id="3.40.50.1820">
    <property type="entry name" value="alpha/beta hydrolase"/>
    <property type="match status" value="1"/>
</dbReference>
<dbReference type="SMART" id="SM00824">
    <property type="entry name" value="PKS_TE"/>
    <property type="match status" value="1"/>
</dbReference>
<dbReference type="InterPro" id="IPR001031">
    <property type="entry name" value="Thioesterase"/>
</dbReference>
<dbReference type="GO" id="GO:0016787">
    <property type="term" value="F:hydrolase activity"/>
    <property type="evidence" value="ECO:0007669"/>
    <property type="project" value="UniProtKB-KW"/>
</dbReference>
<dbReference type="RefSeq" id="WP_116020927.1">
    <property type="nucleotide sequence ID" value="NZ_QTTT01000001.1"/>
</dbReference>
<organism evidence="4 5">
    <name type="scientific">Thermomonospora umbrina</name>
    <dbReference type="NCBI Taxonomy" id="111806"/>
    <lineage>
        <taxon>Bacteria</taxon>
        <taxon>Bacillati</taxon>
        <taxon>Actinomycetota</taxon>
        <taxon>Actinomycetes</taxon>
        <taxon>Streptosporangiales</taxon>
        <taxon>Thermomonosporaceae</taxon>
        <taxon>Thermomonospora</taxon>
    </lineage>
</organism>
<dbReference type="InterPro" id="IPR020802">
    <property type="entry name" value="TesA-like"/>
</dbReference>
<evidence type="ECO:0000256" key="1">
    <source>
        <dbReference type="ARBA" id="ARBA00007169"/>
    </source>
</evidence>
<proteinExistence type="inferred from homology"/>
<evidence type="ECO:0000313" key="4">
    <source>
        <dbReference type="EMBL" id="REE95066.1"/>
    </source>
</evidence>
<comment type="similarity">
    <text evidence="1">Belongs to the thioesterase family.</text>
</comment>
<dbReference type="SUPFAM" id="SSF53474">
    <property type="entry name" value="alpha/beta-Hydrolases"/>
    <property type="match status" value="1"/>
</dbReference>
<dbReference type="EMBL" id="QTTT01000001">
    <property type="protein sequence ID" value="REE95066.1"/>
    <property type="molecule type" value="Genomic_DNA"/>
</dbReference>
<reference evidence="4 5" key="1">
    <citation type="submission" date="2018-08" db="EMBL/GenBank/DDBJ databases">
        <title>Sequencing the genomes of 1000 actinobacteria strains.</title>
        <authorList>
            <person name="Klenk H.-P."/>
        </authorList>
    </citation>
    <scope>NUCLEOTIDE SEQUENCE [LARGE SCALE GENOMIC DNA]</scope>
    <source>
        <strain evidence="4 5">DSM 43927</strain>
    </source>
</reference>
<accession>A0A3D9SGM7</accession>
<gene>
    <name evidence="4" type="ORF">DFJ69_0445</name>
</gene>
<dbReference type="PANTHER" id="PTHR11487">
    <property type="entry name" value="THIOESTERASE"/>
    <property type="match status" value="1"/>
</dbReference>
<evidence type="ECO:0000313" key="5">
    <source>
        <dbReference type="Proteomes" id="UP000256661"/>
    </source>
</evidence>
<name>A0A3D9SGM7_9ACTN</name>
<keyword evidence="2" id="KW-0378">Hydrolase</keyword>
<dbReference type="InterPro" id="IPR029058">
    <property type="entry name" value="AB_hydrolase_fold"/>
</dbReference>
<evidence type="ECO:0000259" key="3">
    <source>
        <dbReference type="SMART" id="SM00824"/>
    </source>
</evidence>
<dbReference type="Proteomes" id="UP000256661">
    <property type="component" value="Unassembled WGS sequence"/>
</dbReference>
<keyword evidence="5" id="KW-1185">Reference proteome</keyword>
<sequence length="251" mass="27891">MSALRSFAPRVRPSLRLFCLPHGGGGASAFAAWADALPPWLELWAVQYPGREDRFGDPFPADLDALVAALAEDVEPLTDLPYGLFGHSMGATVAYELAHELIARDRPAPEHLLVSAREAPHDERGGRVHLLDDTDLMAELDRLGGTDPEVFEDEEVRALILRYVREDYRLIENYEPRHYPPLECPITALLGDADPDLTPAEAERWRQVTTGSTELRVFPGGHFYLVPQRDAVLRALLAALEAHTVSGRRQT</sequence>
<feature type="domain" description="Thioesterase TesA-like" evidence="3">
    <location>
        <begin position="18"/>
        <end position="240"/>
    </location>
</feature>
<dbReference type="OrthoDB" id="8480037at2"/>
<dbReference type="InterPro" id="IPR012223">
    <property type="entry name" value="TEII"/>
</dbReference>
<protein>
    <submittedName>
        <fullName evidence="4">Surfactin synthase thioesterase subunit</fullName>
    </submittedName>
</protein>
<evidence type="ECO:0000256" key="2">
    <source>
        <dbReference type="ARBA" id="ARBA00022801"/>
    </source>
</evidence>
<dbReference type="AlphaFoldDB" id="A0A3D9SGM7"/>